<feature type="transmembrane region" description="Helical" evidence="1">
    <location>
        <begin position="165"/>
        <end position="188"/>
    </location>
</feature>
<sequence>MSLRTILLLIAYLNLGDAWTSHIPSSSKTAAMREFQTKKRNMLSPTKMLFDDSTGQGIVDFLSSSTTSIVVEEPYISDFLKHSSVIIADESTKSAVISSSTDRMSDSGIITIFILGCIPFAWATVEFWRRIAVGASFGTGKDSIIIGKEGVPNESRGRQVLGKDALVVAYILFSIAAASIGLAVWSVVSSSAPPPFTPTIIS</sequence>
<feature type="transmembrane region" description="Helical" evidence="1">
    <location>
        <begin position="108"/>
        <end position="128"/>
    </location>
</feature>
<accession>A0A7S2RJ33</accession>
<name>A0A7S2RJ33_9STRA</name>
<protein>
    <submittedName>
        <fullName evidence="3">Uncharacterized protein</fullName>
    </submittedName>
</protein>
<evidence type="ECO:0000256" key="1">
    <source>
        <dbReference type="SAM" id="Phobius"/>
    </source>
</evidence>
<feature type="chain" id="PRO_5031203848" evidence="2">
    <location>
        <begin position="19"/>
        <end position="202"/>
    </location>
</feature>
<reference evidence="3" key="1">
    <citation type="submission" date="2021-01" db="EMBL/GenBank/DDBJ databases">
        <authorList>
            <person name="Corre E."/>
            <person name="Pelletier E."/>
            <person name="Niang G."/>
            <person name="Scheremetjew M."/>
            <person name="Finn R."/>
            <person name="Kale V."/>
            <person name="Holt S."/>
            <person name="Cochrane G."/>
            <person name="Meng A."/>
            <person name="Brown T."/>
            <person name="Cohen L."/>
        </authorList>
    </citation>
    <scope>NUCLEOTIDE SEQUENCE</scope>
    <source>
        <strain evidence="3">CCMP1452</strain>
    </source>
</reference>
<keyword evidence="1" id="KW-1133">Transmembrane helix</keyword>
<evidence type="ECO:0000256" key="2">
    <source>
        <dbReference type="SAM" id="SignalP"/>
    </source>
</evidence>
<dbReference type="EMBL" id="HBHI01013809">
    <property type="protein sequence ID" value="CAD9671520.1"/>
    <property type="molecule type" value="Transcribed_RNA"/>
</dbReference>
<proteinExistence type="predicted"/>
<organism evidence="3">
    <name type="scientific">Eucampia antarctica</name>
    <dbReference type="NCBI Taxonomy" id="49252"/>
    <lineage>
        <taxon>Eukaryota</taxon>
        <taxon>Sar</taxon>
        <taxon>Stramenopiles</taxon>
        <taxon>Ochrophyta</taxon>
        <taxon>Bacillariophyta</taxon>
        <taxon>Mediophyceae</taxon>
        <taxon>Biddulphiophycidae</taxon>
        <taxon>Hemiaulales</taxon>
        <taxon>Hemiaulaceae</taxon>
        <taxon>Eucampia</taxon>
    </lineage>
</organism>
<evidence type="ECO:0000313" key="3">
    <source>
        <dbReference type="EMBL" id="CAD9671520.1"/>
    </source>
</evidence>
<gene>
    <name evidence="3" type="ORF">EANT1437_LOCUS7076</name>
</gene>
<keyword evidence="1" id="KW-0812">Transmembrane</keyword>
<dbReference type="AlphaFoldDB" id="A0A7S2RJ33"/>
<keyword evidence="1" id="KW-0472">Membrane</keyword>
<feature type="signal peptide" evidence="2">
    <location>
        <begin position="1"/>
        <end position="18"/>
    </location>
</feature>
<keyword evidence="2" id="KW-0732">Signal</keyword>